<dbReference type="EMBL" id="UGUA01000002">
    <property type="protein sequence ID" value="SUC37305.1"/>
    <property type="molecule type" value="Genomic_DNA"/>
</dbReference>
<name>A0A379G8P2_9GAMM</name>
<dbReference type="Proteomes" id="UP000255129">
    <property type="component" value="Unassembled WGS sequence"/>
</dbReference>
<reference evidence="1 2" key="1">
    <citation type="submission" date="2018-06" db="EMBL/GenBank/DDBJ databases">
        <authorList>
            <consortium name="Pathogen Informatics"/>
            <person name="Doyle S."/>
        </authorList>
    </citation>
    <scope>NUCLEOTIDE SEQUENCE [LARGE SCALE GENOMIC DNA]</scope>
    <source>
        <strain evidence="1 2">NCTC12026</strain>
    </source>
</reference>
<sequence>MVEKVCIIESLQQCDVAINHKRVSCITEASLLEKLNEYNSHSDIFIQASPIEIDHSEDKLKELN</sequence>
<dbReference type="RefSeq" id="WP_006816201.1">
    <property type="nucleotide sequence ID" value="NZ_CABLCG010000003.1"/>
</dbReference>
<gene>
    <name evidence="1" type="ORF">NCTC12026_03784</name>
</gene>
<organism evidence="1 2">
    <name type="scientific">Providencia rustigianii</name>
    <dbReference type="NCBI Taxonomy" id="158850"/>
    <lineage>
        <taxon>Bacteria</taxon>
        <taxon>Pseudomonadati</taxon>
        <taxon>Pseudomonadota</taxon>
        <taxon>Gammaproteobacteria</taxon>
        <taxon>Enterobacterales</taxon>
        <taxon>Morganellaceae</taxon>
        <taxon>Providencia</taxon>
    </lineage>
</organism>
<evidence type="ECO:0000313" key="1">
    <source>
        <dbReference type="EMBL" id="SUC37305.1"/>
    </source>
</evidence>
<protein>
    <submittedName>
        <fullName evidence="1">Uncharacterized protein</fullName>
    </submittedName>
</protein>
<evidence type="ECO:0000313" key="2">
    <source>
        <dbReference type="Proteomes" id="UP000255129"/>
    </source>
</evidence>
<proteinExistence type="predicted"/>
<dbReference type="AlphaFoldDB" id="A0A379G8P2"/>
<accession>A0A379G8P2</accession>